<dbReference type="NCBIfam" id="TIGR01241">
    <property type="entry name" value="FtsH_fam"/>
    <property type="match status" value="1"/>
</dbReference>
<comment type="subcellular location">
    <subcellularLocation>
        <location evidence="14">Cell membrane</location>
        <topology evidence="14">Multi-pass membrane protein</topology>
        <orientation evidence="14">Cytoplasmic side</orientation>
    </subcellularLocation>
    <subcellularLocation>
        <location evidence="1">Membrane</location>
    </subcellularLocation>
</comment>
<dbReference type="Gene3D" id="1.20.58.760">
    <property type="entry name" value="Peptidase M41"/>
    <property type="match status" value="1"/>
</dbReference>
<dbReference type="InterPro" id="IPR003593">
    <property type="entry name" value="AAA+_ATPase"/>
</dbReference>
<evidence type="ECO:0000256" key="15">
    <source>
        <dbReference type="RuleBase" id="RU003651"/>
    </source>
</evidence>
<dbReference type="InterPro" id="IPR003959">
    <property type="entry name" value="ATPase_AAA_core"/>
</dbReference>
<comment type="cofactor">
    <cofactor evidence="14">
        <name>Zn(2+)</name>
        <dbReference type="ChEBI" id="CHEBI:29105"/>
    </cofactor>
    <text evidence="14">Binds 1 zinc ion per subunit.</text>
</comment>
<keyword evidence="12 14" id="KW-0482">Metalloprotease</keyword>
<dbReference type="InterPro" id="IPR000642">
    <property type="entry name" value="Peptidase_M41"/>
</dbReference>
<feature type="transmembrane region" description="Helical" evidence="14">
    <location>
        <begin position="110"/>
        <end position="131"/>
    </location>
</feature>
<evidence type="ECO:0000313" key="19">
    <source>
        <dbReference type="Proteomes" id="UP001501822"/>
    </source>
</evidence>
<keyword evidence="7 14" id="KW-0547">Nucleotide-binding</keyword>
<dbReference type="PANTHER" id="PTHR23076:SF97">
    <property type="entry name" value="ATP-DEPENDENT ZINC METALLOPROTEASE YME1L1"/>
    <property type="match status" value="1"/>
</dbReference>
<dbReference type="InterPro" id="IPR011546">
    <property type="entry name" value="Pept_M41_FtsH_extracell"/>
</dbReference>
<keyword evidence="9 14" id="KW-0862">Zinc</keyword>
<feature type="domain" description="AAA+ ATPase" evidence="17">
    <location>
        <begin position="195"/>
        <end position="334"/>
    </location>
</feature>
<dbReference type="Proteomes" id="UP001501822">
    <property type="component" value="Unassembled WGS sequence"/>
</dbReference>
<reference evidence="19" key="1">
    <citation type="journal article" date="2019" name="Int. J. Syst. Evol. Microbiol.">
        <title>The Global Catalogue of Microorganisms (GCM) 10K type strain sequencing project: providing services to taxonomists for standard genome sequencing and annotation.</title>
        <authorList>
            <consortium name="The Broad Institute Genomics Platform"/>
            <consortium name="The Broad Institute Genome Sequencing Center for Infectious Disease"/>
            <person name="Wu L."/>
            <person name="Ma J."/>
        </authorList>
    </citation>
    <scope>NUCLEOTIDE SEQUENCE [LARGE SCALE GENOMIC DNA]</scope>
    <source>
        <strain evidence="19">JCM 3146</strain>
    </source>
</reference>
<dbReference type="EMBL" id="BAAABM010000016">
    <property type="protein sequence ID" value="GAA0335276.1"/>
    <property type="molecule type" value="Genomic_DNA"/>
</dbReference>
<dbReference type="Pfam" id="PF00004">
    <property type="entry name" value="AAA"/>
    <property type="match status" value="1"/>
</dbReference>
<evidence type="ECO:0000256" key="11">
    <source>
        <dbReference type="ARBA" id="ARBA00022989"/>
    </source>
</evidence>
<dbReference type="Pfam" id="PF01434">
    <property type="entry name" value="Peptidase_M41"/>
    <property type="match status" value="1"/>
</dbReference>
<name>A0ABP3G467_9ACTN</name>
<evidence type="ECO:0000313" key="18">
    <source>
        <dbReference type="EMBL" id="GAA0335276.1"/>
    </source>
</evidence>
<keyword evidence="10 14" id="KW-0067">ATP-binding</keyword>
<evidence type="ECO:0000256" key="6">
    <source>
        <dbReference type="ARBA" id="ARBA00022723"/>
    </source>
</evidence>
<keyword evidence="6 14" id="KW-0479">Metal-binding</keyword>
<evidence type="ECO:0000256" key="2">
    <source>
        <dbReference type="ARBA" id="ARBA00010044"/>
    </source>
</evidence>
<dbReference type="CDD" id="cd19501">
    <property type="entry name" value="RecA-like_FtsH"/>
    <property type="match status" value="1"/>
</dbReference>
<keyword evidence="4 14" id="KW-0645">Protease</keyword>
<evidence type="ECO:0000256" key="10">
    <source>
        <dbReference type="ARBA" id="ARBA00022840"/>
    </source>
</evidence>
<dbReference type="PANTHER" id="PTHR23076">
    <property type="entry name" value="METALLOPROTEASE M41 FTSH"/>
    <property type="match status" value="1"/>
</dbReference>
<dbReference type="InterPro" id="IPR003960">
    <property type="entry name" value="ATPase_AAA_CS"/>
</dbReference>
<dbReference type="InterPro" id="IPR005936">
    <property type="entry name" value="FtsH"/>
</dbReference>
<keyword evidence="3 14" id="KW-1003">Cell membrane</keyword>
<accession>A0ABP3G467</accession>
<comment type="function">
    <text evidence="14">Acts as a processive, ATP-dependent zinc metallopeptidase for both cytoplasmic and membrane proteins. Plays a role in the quality control of integral membrane proteins.</text>
</comment>
<dbReference type="GO" id="GO:0008237">
    <property type="term" value="F:metallopeptidase activity"/>
    <property type="evidence" value="ECO:0007669"/>
    <property type="project" value="UniProtKB-KW"/>
</dbReference>
<sequence>MDLKRYFRGPLLWILAFGALVLLVMYGINPGGSYEKADTSKVVQAIQNNQVKSAQIIDKDQRIEVKLNNGKQMQASWVSGQGNDLAKLLQQKADAGQLKSYNTSVPKQNVFLSLLFSFLPIVVVVLIFLFIMNQMQGGGSRVMNFGKSRAKLVTKDTPKTTFADVAGADEAIEELQEIKEFLQNPAKFQAIGAKIPKGVLLYGSPGTGKTLLARAVAGEAGVPFYSISGSDFVEMFVGVGASRVRDLFEQAKANAPSIIFVDEIDAVGRHRGAGLGGGHDEREQTLNQLLVEMDGFDVKGGVILIAATNRPDILDPALLRPGRFDRQIVIDRPDLEGRKGILRVHGRGKPFAPDVDLDTIARRTPGFTGADLANVINEAALLTARMDRKQIDMNTLEEAIDRVMAGPERKSRVMSDREKKTIAYHEGGHALVAHALPNADPVHKITILSRGQALGYTMTLPMEDKFLASRSEMLDQLAMLLGGRTAEELVFHEPTTGAANDIEKATSIARKMVTEYGMSERLGARKFGEGNGEPFLGREMSHNRDYSEEIASAIDDEVRRLIESAHDIAWEILVEYRDVLDNLVLQLMDKETLSKAQVLEIFEPVQKRPAAPSYSGYGKRLPSDRPPVLTPKELALLGPKDVQDLTQGNGSGSSRPALGETHQDSDSEGSA</sequence>
<evidence type="ECO:0000256" key="9">
    <source>
        <dbReference type="ARBA" id="ARBA00022833"/>
    </source>
</evidence>
<feature type="binding site" evidence="14">
    <location>
        <position position="425"/>
    </location>
    <ligand>
        <name>Zn(2+)</name>
        <dbReference type="ChEBI" id="CHEBI:29105"/>
        <note>catalytic</note>
    </ligand>
</feature>
<dbReference type="Pfam" id="PF17862">
    <property type="entry name" value="AAA_lid_3"/>
    <property type="match status" value="1"/>
</dbReference>
<proteinExistence type="inferred from homology"/>
<comment type="similarity">
    <text evidence="2 14">In the C-terminal section; belongs to the peptidase M41 family.</text>
</comment>
<dbReference type="SUPFAM" id="SSF140990">
    <property type="entry name" value="FtsH protease domain-like"/>
    <property type="match status" value="1"/>
</dbReference>
<dbReference type="HAMAP" id="MF_01458">
    <property type="entry name" value="FtsH"/>
    <property type="match status" value="1"/>
</dbReference>
<evidence type="ECO:0000256" key="4">
    <source>
        <dbReference type="ARBA" id="ARBA00022670"/>
    </source>
</evidence>
<evidence type="ECO:0000256" key="14">
    <source>
        <dbReference type="HAMAP-Rule" id="MF_01458"/>
    </source>
</evidence>
<dbReference type="InterPro" id="IPR027417">
    <property type="entry name" value="P-loop_NTPase"/>
</dbReference>
<comment type="caution">
    <text evidence="18">The sequence shown here is derived from an EMBL/GenBank/DDBJ whole genome shotgun (WGS) entry which is preliminary data.</text>
</comment>
<dbReference type="InterPro" id="IPR041569">
    <property type="entry name" value="AAA_lid_3"/>
</dbReference>
<protein>
    <recommendedName>
        <fullName evidence="14">ATP-dependent zinc metalloprotease FtsH</fullName>
        <ecNumber evidence="14">3.4.24.-</ecNumber>
    </recommendedName>
</protein>
<evidence type="ECO:0000256" key="16">
    <source>
        <dbReference type="SAM" id="MobiDB-lite"/>
    </source>
</evidence>
<feature type="binding site" evidence="14">
    <location>
        <begin position="203"/>
        <end position="210"/>
    </location>
    <ligand>
        <name>ATP</name>
        <dbReference type="ChEBI" id="CHEBI:30616"/>
    </ligand>
</feature>
<evidence type="ECO:0000256" key="13">
    <source>
        <dbReference type="ARBA" id="ARBA00023136"/>
    </source>
</evidence>
<feature type="transmembrane region" description="Helical" evidence="14">
    <location>
        <begin position="12"/>
        <end position="28"/>
    </location>
</feature>
<evidence type="ECO:0000259" key="17">
    <source>
        <dbReference type="SMART" id="SM00382"/>
    </source>
</evidence>
<evidence type="ECO:0000256" key="12">
    <source>
        <dbReference type="ARBA" id="ARBA00023049"/>
    </source>
</evidence>
<feature type="compositionally biased region" description="Polar residues" evidence="16">
    <location>
        <begin position="644"/>
        <end position="654"/>
    </location>
</feature>
<comment type="similarity">
    <text evidence="14">In the central section; belongs to the AAA ATPase family.</text>
</comment>
<dbReference type="Gene3D" id="3.40.50.300">
    <property type="entry name" value="P-loop containing nucleotide triphosphate hydrolases"/>
    <property type="match status" value="1"/>
</dbReference>
<evidence type="ECO:0000256" key="1">
    <source>
        <dbReference type="ARBA" id="ARBA00004370"/>
    </source>
</evidence>
<feature type="region of interest" description="Disordered" evidence="16">
    <location>
        <begin position="609"/>
        <end position="671"/>
    </location>
</feature>
<evidence type="ECO:0000256" key="5">
    <source>
        <dbReference type="ARBA" id="ARBA00022692"/>
    </source>
</evidence>
<dbReference type="SUPFAM" id="SSF52540">
    <property type="entry name" value="P-loop containing nucleoside triphosphate hydrolases"/>
    <property type="match status" value="1"/>
</dbReference>
<organism evidence="18 19">
    <name type="scientific">Actinoallomurus spadix</name>
    <dbReference type="NCBI Taxonomy" id="79912"/>
    <lineage>
        <taxon>Bacteria</taxon>
        <taxon>Bacillati</taxon>
        <taxon>Actinomycetota</taxon>
        <taxon>Actinomycetes</taxon>
        <taxon>Streptosporangiales</taxon>
        <taxon>Thermomonosporaceae</taxon>
        <taxon>Actinoallomurus</taxon>
    </lineage>
</organism>
<evidence type="ECO:0000256" key="7">
    <source>
        <dbReference type="ARBA" id="ARBA00022741"/>
    </source>
</evidence>
<evidence type="ECO:0000256" key="8">
    <source>
        <dbReference type="ARBA" id="ARBA00022801"/>
    </source>
</evidence>
<feature type="active site" evidence="14">
    <location>
        <position position="426"/>
    </location>
</feature>
<keyword evidence="13 14" id="KW-0472">Membrane</keyword>
<feature type="binding site" evidence="14">
    <location>
        <position position="501"/>
    </location>
    <ligand>
        <name>Zn(2+)</name>
        <dbReference type="ChEBI" id="CHEBI:29105"/>
        <note>catalytic</note>
    </ligand>
</feature>
<dbReference type="Gene3D" id="1.10.8.60">
    <property type="match status" value="1"/>
</dbReference>
<keyword evidence="11 14" id="KW-1133">Transmembrane helix</keyword>
<dbReference type="SMART" id="SM00382">
    <property type="entry name" value="AAA"/>
    <property type="match status" value="1"/>
</dbReference>
<keyword evidence="8 14" id="KW-0378">Hydrolase</keyword>
<gene>
    <name evidence="14 18" type="primary">ftsH</name>
    <name evidence="18" type="ORF">GCM10010151_26180</name>
</gene>
<dbReference type="InterPro" id="IPR037219">
    <property type="entry name" value="Peptidase_M41-like"/>
</dbReference>
<dbReference type="PROSITE" id="PS00674">
    <property type="entry name" value="AAA"/>
    <property type="match status" value="1"/>
</dbReference>
<comment type="similarity">
    <text evidence="15">Belongs to the AAA ATPase family.</text>
</comment>
<comment type="subunit">
    <text evidence="14">Homohexamer.</text>
</comment>
<feature type="binding site" evidence="14">
    <location>
        <position position="429"/>
    </location>
    <ligand>
        <name>Zn(2+)</name>
        <dbReference type="ChEBI" id="CHEBI:29105"/>
        <note>catalytic</note>
    </ligand>
</feature>
<keyword evidence="5 14" id="KW-0812">Transmembrane</keyword>
<evidence type="ECO:0000256" key="3">
    <source>
        <dbReference type="ARBA" id="ARBA00022475"/>
    </source>
</evidence>
<dbReference type="EC" id="3.4.24.-" evidence="14"/>
<keyword evidence="19" id="KW-1185">Reference proteome</keyword>
<dbReference type="Pfam" id="PF06480">
    <property type="entry name" value="FtsH_ext"/>
    <property type="match status" value="1"/>
</dbReference>
<dbReference type="RefSeq" id="WP_252802933.1">
    <property type="nucleotide sequence ID" value="NZ_BAAABM010000016.1"/>
</dbReference>